<accession>A0A918TPP1</accession>
<evidence type="ECO:0000313" key="1">
    <source>
        <dbReference type="EMBL" id="GHC57814.1"/>
    </source>
</evidence>
<dbReference type="AlphaFoldDB" id="A0A918TPP1"/>
<sequence length="94" mass="9450">MLGSMISFHRPSPGLLLATAGIGLLTGAASTAYAAALPSPALPEPAHAPVTGQAVTVSCRAFGPTLFVHIPSQLSALPSTVTPELRGFPECLTA</sequence>
<name>A0A918TPP1_STRCJ</name>
<protein>
    <submittedName>
        <fullName evidence="1">Uncharacterized protein</fullName>
    </submittedName>
</protein>
<reference evidence="1" key="1">
    <citation type="journal article" date="2014" name="Int. J. Syst. Evol. Microbiol.">
        <title>Complete genome sequence of Corynebacterium casei LMG S-19264T (=DSM 44701T), isolated from a smear-ripened cheese.</title>
        <authorList>
            <consortium name="US DOE Joint Genome Institute (JGI-PGF)"/>
            <person name="Walter F."/>
            <person name="Albersmeier A."/>
            <person name="Kalinowski J."/>
            <person name="Ruckert C."/>
        </authorList>
    </citation>
    <scope>NUCLEOTIDE SEQUENCE</scope>
    <source>
        <strain evidence="1">JCM 4633</strain>
    </source>
</reference>
<gene>
    <name evidence="1" type="ORF">GCM10010507_38160</name>
</gene>
<dbReference type="Proteomes" id="UP000646244">
    <property type="component" value="Unassembled WGS sequence"/>
</dbReference>
<organism evidence="1 2">
    <name type="scientific">Streptomyces cinnamoneus</name>
    <name type="common">Streptoverticillium cinnamoneum</name>
    <dbReference type="NCBI Taxonomy" id="53446"/>
    <lineage>
        <taxon>Bacteria</taxon>
        <taxon>Bacillati</taxon>
        <taxon>Actinomycetota</taxon>
        <taxon>Actinomycetes</taxon>
        <taxon>Kitasatosporales</taxon>
        <taxon>Streptomycetaceae</taxon>
        <taxon>Streptomyces</taxon>
        <taxon>Streptomyces cinnamoneus group</taxon>
    </lineage>
</organism>
<evidence type="ECO:0000313" key="2">
    <source>
        <dbReference type="Proteomes" id="UP000646244"/>
    </source>
</evidence>
<reference evidence="1" key="2">
    <citation type="submission" date="2020-09" db="EMBL/GenBank/DDBJ databases">
        <authorList>
            <person name="Sun Q."/>
            <person name="Ohkuma M."/>
        </authorList>
    </citation>
    <scope>NUCLEOTIDE SEQUENCE</scope>
    <source>
        <strain evidence="1">JCM 4633</strain>
    </source>
</reference>
<proteinExistence type="predicted"/>
<comment type="caution">
    <text evidence="1">The sequence shown here is derived from an EMBL/GenBank/DDBJ whole genome shotgun (WGS) entry which is preliminary data.</text>
</comment>
<dbReference type="EMBL" id="BMVB01000012">
    <property type="protein sequence ID" value="GHC57814.1"/>
    <property type="molecule type" value="Genomic_DNA"/>
</dbReference>